<dbReference type="PANTHER" id="PTHR21363">
    <property type="entry name" value="PREPHENATE DEHYDROGENASE"/>
    <property type="match status" value="1"/>
</dbReference>
<evidence type="ECO:0000256" key="1">
    <source>
        <dbReference type="ARBA" id="ARBA00005067"/>
    </source>
</evidence>
<dbReference type="InterPro" id="IPR050812">
    <property type="entry name" value="Preph/Arog_dehydrog"/>
</dbReference>
<comment type="pathway">
    <text evidence="1">Amino-acid biosynthesis; L-tyrosine biosynthesis; (4-hydroxyphenyl)pyruvate from prephenate (NAD(+) route): step 1/1.</text>
</comment>
<dbReference type="InterPro" id="IPR046825">
    <property type="entry name" value="PDH_C"/>
</dbReference>
<accession>A0A1I1PCP1</accession>
<dbReference type="SUPFAM" id="SSF48179">
    <property type="entry name" value="6-phosphogluconate dehydrogenase C-terminal domain-like"/>
    <property type="match status" value="1"/>
</dbReference>
<dbReference type="GO" id="GO:0004665">
    <property type="term" value="F:prephenate dehydrogenase (NADP+) activity"/>
    <property type="evidence" value="ECO:0007669"/>
    <property type="project" value="InterPro"/>
</dbReference>
<keyword evidence="6" id="KW-0560">Oxidoreductase</keyword>
<reference evidence="11 12" key="1">
    <citation type="submission" date="2016-10" db="EMBL/GenBank/DDBJ databases">
        <authorList>
            <person name="de Groot N.N."/>
        </authorList>
    </citation>
    <scope>NUCLEOTIDE SEQUENCE [LARGE SCALE GENOMIC DNA]</scope>
    <source>
        <strain evidence="11 12">HL3</strain>
    </source>
</reference>
<evidence type="ECO:0000256" key="4">
    <source>
        <dbReference type="ARBA" id="ARBA00022498"/>
    </source>
</evidence>
<dbReference type="Gene3D" id="1.10.3660.10">
    <property type="entry name" value="6-phosphogluconate dehydrogenase C-terminal like domain"/>
    <property type="match status" value="1"/>
</dbReference>
<name>A0A1I1PCP1_9GAMM</name>
<dbReference type="GO" id="GO:0006571">
    <property type="term" value="P:tyrosine biosynthetic process"/>
    <property type="evidence" value="ECO:0007669"/>
    <property type="project" value="UniProtKB-KW"/>
</dbReference>
<dbReference type="EMBL" id="FOMJ01000001">
    <property type="protein sequence ID" value="SFD07617.1"/>
    <property type="molecule type" value="Genomic_DNA"/>
</dbReference>
<protein>
    <recommendedName>
        <fullName evidence="3">prephenate dehydrogenase</fullName>
        <ecNumber evidence="3">1.3.1.12</ecNumber>
    </recommendedName>
</protein>
<comment type="catalytic activity">
    <reaction evidence="9">
        <text>prephenate + NAD(+) = 3-(4-hydroxyphenyl)pyruvate + CO2 + NADH</text>
        <dbReference type="Rhea" id="RHEA:13869"/>
        <dbReference type="ChEBI" id="CHEBI:16526"/>
        <dbReference type="ChEBI" id="CHEBI:29934"/>
        <dbReference type="ChEBI" id="CHEBI:36242"/>
        <dbReference type="ChEBI" id="CHEBI:57540"/>
        <dbReference type="ChEBI" id="CHEBI:57945"/>
        <dbReference type="EC" id="1.3.1.12"/>
    </reaction>
</comment>
<evidence type="ECO:0000256" key="9">
    <source>
        <dbReference type="ARBA" id="ARBA00049260"/>
    </source>
</evidence>
<comment type="similarity">
    <text evidence="2">Belongs to the prephenate/arogenate dehydrogenase family.</text>
</comment>
<dbReference type="PROSITE" id="PS51176">
    <property type="entry name" value="PDH_ADH"/>
    <property type="match status" value="1"/>
</dbReference>
<dbReference type="PANTHER" id="PTHR21363:SF0">
    <property type="entry name" value="PREPHENATE DEHYDROGENASE [NADP(+)]"/>
    <property type="match status" value="1"/>
</dbReference>
<sequence>MHLGRLVLVGVGLMGGSLAAALKRSHAVGEVVGLAREPGELARALELGLVDREETDPAAALACADAVVVATPVGAAEAVFRRIAPHLPAGVLVTDVGSTKGSVLAAARSAFGELPPSLVPAHPIAGTEASGPAAADPALFQGRRVILTPAPESDSGAVAAARALWEAVGAEVVEMAAEHHDEVLAATSHLPHLLAYALVDSLARRDDNDEIFDFAAGGFRDFTRIASSDPVMWHDICRANRDALLPALAGFRAELQRLETAVAEGDGDYLLTVFRRAKAARDRFIEGNES</sequence>
<gene>
    <name evidence="11" type="ORF">SAMN05660831_00726</name>
</gene>
<dbReference type="InterPro" id="IPR036291">
    <property type="entry name" value="NAD(P)-bd_dom_sf"/>
</dbReference>
<dbReference type="Pfam" id="PF02153">
    <property type="entry name" value="PDH_N"/>
    <property type="match status" value="1"/>
</dbReference>
<dbReference type="GO" id="GO:0008977">
    <property type="term" value="F:prephenate dehydrogenase (NAD+) activity"/>
    <property type="evidence" value="ECO:0007669"/>
    <property type="project" value="UniProtKB-EC"/>
</dbReference>
<organism evidence="11 12">
    <name type="scientific">Thiohalospira halophila DSM 15071</name>
    <dbReference type="NCBI Taxonomy" id="1123397"/>
    <lineage>
        <taxon>Bacteria</taxon>
        <taxon>Pseudomonadati</taxon>
        <taxon>Pseudomonadota</taxon>
        <taxon>Gammaproteobacteria</taxon>
        <taxon>Thiohalospirales</taxon>
        <taxon>Thiohalospiraceae</taxon>
        <taxon>Thiohalospira</taxon>
    </lineage>
</organism>
<keyword evidence="7" id="KW-0520">NAD</keyword>
<keyword evidence="4" id="KW-0827">Tyrosine biosynthesis</keyword>
<dbReference type="EC" id="1.3.1.12" evidence="3"/>
<dbReference type="RefSeq" id="WP_093427354.1">
    <property type="nucleotide sequence ID" value="NZ_FOMJ01000001.1"/>
</dbReference>
<evidence type="ECO:0000256" key="3">
    <source>
        <dbReference type="ARBA" id="ARBA00012068"/>
    </source>
</evidence>
<feature type="domain" description="Prephenate/arogenate dehydrogenase" evidence="10">
    <location>
        <begin position="4"/>
        <end position="290"/>
    </location>
</feature>
<dbReference type="FunFam" id="1.10.3660.10:FF:000003">
    <property type="entry name" value="Prephenate dehydrogenase"/>
    <property type="match status" value="1"/>
</dbReference>
<dbReference type="InterPro" id="IPR046826">
    <property type="entry name" value="PDH_N"/>
</dbReference>
<dbReference type="Gene3D" id="3.40.50.720">
    <property type="entry name" value="NAD(P)-binding Rossmann-like Domain"/>
    <property type="match status" value="1"/>
</dbReference>
<evidence type="ECO:0000256" key="6">
    <source>
        <dbReference type="ARBA" id="ARBA00023002"/>
    </source>
</evidence>
<evidence type="ECO:0000313" key="11">
    <source>
        <dbReference type="EMBL" id="SFD07617.1"/>
    </source>
</evidence>
<dbReference type="STRING" id="1123397.SAMN05660831_00726"/>
<dbReference type="AlphaFoldDB" id="A0A1I1PCP1"/>
<dbReference type="Proteomes" id="UP000198611">
    <property type="component" value="Unassembled WGS sequence"/>
</dbReference>
<dbReference type="SUPFAM" id="SSF51735">
    <property type="entry name" value="NAD(P)-binding Rossmann-fold domains"/>
    <property type="match status" value="1"/>
</dbReference>
<keyword evidence="12" id="KW-1185">Reference proteome</keyword>
<evidence type="ECO:0000256" key="5">
    <source>
        <dbReference type="ARBA" id="ARBA00022605"/>
    </source>
</evidence>
<keyword evidence="8" id="KW-0057">Aromatic amino acid biosynthesis</keyword>
<evidence type="ECO:0000256" key="7">
    <source>
        <dbReference type="ARBA" id="ARBA00023027"/>
    </source>
</evidence>
<evidence type="ECO:0000259" key="10">
    <source>
        <dbReference type="PROSITE" id="PS51176"/>
    </source>
</evidence>
<dbReference type="OrthoDB" id="9809920at2"/>
<evidence type="ECO:0000313" key="12">
    <source>
        <dbReference type="Proteomes" id="UP000198611"/>
    </source>
</evidence>
<dbReference type="FunFam" id="3.40.50.720:FF:000208">
    <property type="entry name" value="Prephenate dehydrogenase"/>
    <property type="match status" value="1"/>
</dbReference>
<dbReference type="Pfam" id="PF20463">
    <property type="entry name" value="PDH_C"/>
    <property type="match status" value="1"/>
</dbReference>
<evidence type="ECO:0000256" key="2">
    <source>
        <dbReference type="ARBA" id="ARBA00007964"/>
    </source>
</evidence>
<dbReference type="InterPro" id="IPR003099">
    <property type="entry name" value="Prephen_DH"/>
</dbReference>
<evidence type="ECO:0000256" key="8">
    <source>
        <dbReference type="ARBA" id="ARBA00023141"/>
    </source>
</evidence>
<proteinExistence type="inferred from homology"/>
<dbReference type="GO" id="GO:0070403">
    <property type="term" value="F:NAD+ binding"/>
    <property type="evidence" value="ECO:0007669"/>
    <property type="project" value="InterPro"/>
</dbReference>
<keyword evidence="5" id="KW-0028">Amino-acid biosynthesis</keyword>
<dbReference type="InterPro" id="IPR008927">
    <property type="entry name" value="6-PGluconate_DH-like_C_sf"/>
</dbReference>